<keyword evidence="10 12" id="KW-1133">Transmembrane helix</keyword>
<keyword evidence="14" id="KW-1185">Reference proteome</keyword>
<reference evidence="13 14" key="1">
    <citation type="submission" date="2018-12" db="EMBL/GenBank/DDBJ databases">
        <authorList>
            <person name="Grouzdev D.S."/>
            <person name="Krutkina M.S."/>
        </authorList>
    </citation>
    <scope>NUCLEOTIDE SEQUENCE [LARGE SCALE GENOMIC DNA]</scope>
    <source>
        <strain evidence="13 14">RmlP026</strain>
    </source>
</reference>
<comment type="caution">
    <text evidence="13">The sequence shown here is derived from an EMBL/GenBank/DDBJ whole genome shotgun (WGS) entry which is preliminary data.</text>
</comment>
<comment type="similarity">
    <text evidence="3 12">Belongs to the CcmD/CycX/HelD family.</text>
</comment>
<evidence type="ECO:0000256" key="9">
    <source>
        <dbReference type="ARBA" id="ARBA00022748"/>
    </source>
</evidence>
<dbReference type="GO" id="GO:0005886">
    <property type="term" value="C:plasma membrane"/>
    <property type="evidence" value="ECO:0007669"/>
    <property type="project" value="UniProtKB-SubCell"/>
</dbReference>
<evidence type="ECO:0000256" key="10">
    <source>
        <dbReference type="ARBA" id="ARBA00022989"/>
    </source>
</evidence>
<evidence type="ECO:0000256" key="1">
    <source>
        <dbReference type="ARBA" id="ARBA00002442"/>
    </source>
</evidence>
<evidence type="ECO:0000256" key="11">
    <source>
        <dbReference type="ARBA" id="ARBA00023136"/>
    </source>
</evidence>
<evidence type="ECO:0000256" key="5">
    <source>
        <dbReference type="ARBA" id="ARBA00022448"/>
    </source>
</evidence>
<evidence type="ECO:0000313" key="14">
    <source>
        <dbReference type="Proteomes" id="UP000290759"/>
    </source>
</evidence>
<comment type="subcellular location">
    <subcellularLocation>
        <location evidence="2 12">Cell inner membrane</location>
        <topology evidence="2 12">Single-pass membrane protein</topology>
    </subcellularLocation>
</comment>
<name>A0A4Q2U2U9_9HYPH</name>
<protein>
    <recommendedName>
        <fullName evidence="4 12">Heme exporter protein D</fullName>
    </recommendedName>
</protein>
<dbReference type="RefSeq" id="WP_129228038.1">
    <property type="nucleotide sequence ID" value="NZ_QYBB01000020.1"/>
</dbReference>
<reference evidence="13 14" key="2">
    <citation type="submission" date="2019-02" db="EMBL/GenBank/DDBJ databases">
        <title>'Lichenibacterium ramalinii' gen. nov. sp. nov., 'Lichenibacterium minor' gen. nov. sp. nov.</title>
        <authorList>
            <person name="Pankratov T."/>
        </authorList>
    </citation>
    <scope>NUCLEOTIDE SEQUENCE [LARGE SCALE GENOMIC DNA]</scope>
    <source>
        <strain evidence="13 14">RmlP026</strain>
    </source>
</reference>
<dbReference type="GO" id="GO:0017004">
    <property type="term" value="P:cytochrome complex assembly"/>
    <property type="evidence" value="ECO:0007669"/>
    <property type="project" value="UniProtKB-KW"/>
</dbReference>
<evidence type="ECO:0000256" key="6">
    <source>
        <dbReference type="ARBA" id="ARBA00022475"/>
    </source>
</evidence>
<keyword evidence="9 12" id="KW-0201">Cytochrome c-type biogenesis</keyword>
<evidence type="ECO:0000256" key="3">
    <source>
        <dbReference type="ARBA" id="ARBA00008741"/>
    </source>
</evidence>
<dbReference type="InterPro" id="IPR007078">
    <property type="entry name" value="Haem_export_protD_CcmD"/>
</dbReference>
<keyword evidence="11 12" id="KW-0472">Membrane</keyword>
<comment type="function">
    <text evidence="1 12">Required for the export of heme to the periplasm for the biogenesis of c-type cytochromes.</text>
</comment>
<dbReference type="Proteomes" id="UP000290759">
    <property type="component" value="Unassembled WGS sequence"/>
</dbReference>
<evidence type="ECO:0000313" key="13">
    <source>
        <dbReference type="EMBL" id="RYC30839.1"/>
    </source>
</evidence>
<dbReference type="AlphaFoldDB" id="A0A4Q2U2U9"/>
<keyword evidence="5 12" id="KW-0813">Transport</keyword>
<dbReference type="Pfam" id="PF04995">
    <property type="entry name" value="CcmD"/>
    <property type="match status" value="1"/>
</dbReference>
<sequence>MSAIPHIGSIVAAYAVTAVVLGGTVAAVLLDRRSLRRTLERLEARAGRGRAGTPR</sequence>
<keyword evidence="7 12" id="KW-0997">Cell inner membrane</keyword>
<evidence type="ECO:0000256" key="4">
    <source>
        <dbReference type="ARBA" id="ARBA00016461"/>
    </source>
</evidence>
<dbReference type="GO" id="GO:0015886">
    <property type="term" value="P:heme transport"/>
    <property type="evidence" value="ECO:0007669"/>
    <property type="project" value="InterPro"/>
</dbReference>
<keyword evidence="8 12" id="KW-0812">Transmembrane</keyword>
<evidence type="ECO:0000256" key="12">
    <source>
        <dbReference type="RuleBase" id="RU363101"/>
    </source>
</evidence>
<organism evidence="13 14">
    <name type="scientific">Lichenibacterium minor</name>
    <dbReference type="NCBI Taxonomy" id="2316528"/>
    <lineage>
        <taxon>Bacteria</taxon>
        <taxon>Pseudomonadati</taxon>
        <taxon>Pseudomonadota</taxon>
        <taxon>Alphaproteobacteria</taxon>
        <taxon>Hyphomicrobiales</taxon>
        <taxon>Lichenihabitantaceae</taxon>
        <taxon>Lichenibacterium</taxon>
    </lineage>
</organism>
<dbReference type="NCBIfam" id="TIGR03141">
    <property type="entry name" value="cytochro_ccmD"/>
    <property type="match status" value="1"/>
</dbReference>
<feature type="transmembrane region" description="Helical" evidence="12">
    <location>
        <begin position="6"/>
        <end position="30"/>
    </location>
</feature>
<evidence type="ECO:0000256" key="7">
    <source>
        <dbReference type="ARBA" id="ARBA00022519"/>
    </source>
</evidence>
<evidence type="ECO:0000256" key="2">
    <source>
        <dbReference type="ARBA" id="ARBA00004377"/>
    </source>
</evidence>
<proteinExistence type="inferred from homology"/>
<gene>
    <name evidence="13" type="primary">ccmD</name>
    <name evidence="13" type="ORF">D3273_16765</name>
</gene>
<keyword evidence="6 12" id="KW-1003">Cell membrane</keyword>
<accession>A0A4Q2U2U9</accession>
<dbReference type="EMBL" id="QYBB01000020">
    <property type="protein sequence ID" value="RYC30839.1"/>
    <property type="molecule type" value="Genomic_DNA"/>
</dbReference>
<evidence type="ECO:0000256" key="8">
    <source>
        <dbReference type="ARBA" id="ARBA00022692"/>
    </source>
</evidence>